<evidence type="ECO:0000313" key="4">
    <source>
        <dbReference type="Proteomes" id="UP000197065"/>
    </source>
</evidence>
<dbReference type="InterPro" id="IPR022742">
    <property type="entry name" value="Hydrolase_4"/>
</dbReference>
<reference evidence="3 4" key="1">
    <citation type="submission" date="2017-06" db="EMBL/GenBank/DDBJ databases">
        <authorList>
            <person name="Kim H.J."/>
            <person name="Triplett B.A."/>
        </authorList>
    </citation>
    <scope>NUCLEOTIDE SEQUENCE [LARGE SCALE GENOMIC DNA]</scope>
    <source>
        <strain evidence="3 4">B29T1</strain>
    </source>
</reference>
<dbReference type="Proteomes" id="UP000197065">
    <property type="component" value="Unassembled WGS sequence"/>
</dbReference>
<keyword evidence="4" id="KW-1185">Reference proteome</keyword>
<accession>A0A212R239</accession>
<dbReference type="PANTHER" id="PTHR16138:SF7">
    <property type="entry name" value="PALMITOYL-PROTEIN THIOESTERASE ABHD10, MITOCHONDRIAL"/>
    <property type="match status" value="1"/>
</dbReference>
<evidence type="ECO:0000256" key="1">
    <source>
        <dbReference type="ARBA" id="ARBA00022801"/>
    </source>
</evidence>
<evidence type="ECO:0000313" key="3">
    <source>
        <dbReference type="EMBL" id="SNB66073.1"/>
    </source>
</evidence>
<dbReference type="InterPro" id="IPR052382">
    <property type="entry name" value="ABHD10_acyl-thioesterase"/>
</dbReference>
<dbReference type="EMBL" id="FYEH01000005">
    <property type="protein sequence ID" value="SNB66073.1"/>
    <property type="molecule type" value="Genomic_DNA"/>
</dbReference>
<organism evidence="3 4">
    <name type="scientific">Arboricoccus pini</name>
    <dbReference type="NCBI Taxonomy" id="1963835"/>
    <lineage>
        <taxon>Bacteria</taxon>
        <taxon>Pseudomonadati</taxon>
        <taxon>Pseudomonadota</taxon>
        <taxon>Alphaproteobacteria</taxon>
        <taxon>Geminicoccales</taxon>
        <taxon>Geminicoccaceae</taxon>
        <taxon>Arboricoccus</taxon>
    </lineage>
</organism>
<dbReference type="GO" id="GO:0004553">
    <property type="term" value="F:hydrolase activity, hydrolyzing O-glycosyl compounds"/>
    <property type="evidence" value="ECO:0007669"/>
    <property type="project" value="TreeGrafter"/>
</dbReference>
<dbReference type="AlphaFoldDB" id="A0A212R239"/>
<feature type="domain" description="Serine aminopeptidase S33" evidence="2">
    <location>
        <begin position="40"/>
        <end position="143"/>
    </location>
</feature>
<gene>
    <name evidence="3" type="ORF">SAMN07250955_10540</name>
</gene>
<proteinExistence type="predicted"/>
<dbReference type="Gene3D" id="3.40.50.1820">
    <property type="entry name" value="alpha/beta hydrolase"/>
    <property type="match status" value="1"/>
</dbReference>
<name>A0A212R239_9PROT</name>
<dbReference type="PANTHER" id="PTHR16138">
    <property type="entry name" value="MYCOPHENOLIC ACID ACYL-GLUCURONIDE ESTERASE, MITOCHONDRIAL"/>
    <property type="match status" value="1"/>
</dbReference>
<dbReference type="InterPro" id="IPR029058">
    <property type="entry name" value="AB_hydrolase_fold"/>
</dbReference>
<sequence length="251" mass="27565">MSEVDYLKVGAGYRLAFERIPGDGPTLVFLSGLRSDLTGSKASHLADLCRSRGQNFLRFDYRGHGRSEGLFEEHGIGDWHADTMAMLEQVVDGPFILVGSSMGGWQALLAGLRLPQRIRGLIGIAAAPDFTARVVEPALDAEARATLARDGKLLVPNPYGEPLPLTAGFMRDAARHLVMQDSIAIRCPVHLLHGQEDREVPWSTALELASCLESRAVTVELVKDGDHRLSRPDDLYRLEQAVDRVMQQADL</sequence>
<dbReference type="RefSeq" id="WP_088561024.1">
    <property type="nucleotide sequence ID" value="NZ_FYEH01000005.1"/>
</dbReference>
<dbReference type="OrthoDB" id="9813296at2"/>
<dbReference type="SUPFAM" id="SSF53474">
    <property type="entry name" value="alpha/beta-Hydrolases"/>
    <property type="match status" value="1"/>
</dbReference>
<keyword evidence="1 3" id="KW-0378">Hydrolase</keyword>
<evidence type="ECO:0000259" key="2">
    <source>
        <dbReference type="Pfam" id="PF12146"/>
    </source>
</evidence>
<dbReference type="Pfam" id="PF12146">
    <property type="entry name" value="Hydrolase_4"/>
    <property type="match status" value="1"/>
</dbReference>
<protein>
    <submittedName>
        <fullName evidence="3">Lysophospholipase, alpha-beta hydrolase superfamily</fullName>
    </submittedName>
</protein>